<evidence type="ECO:0000256" key="6">
    <source>
        <dbReference type="ARBA" id="ARBA00022970"/>
    </source>
</evidence>
<evidence type="ECO:0000256" key="1">
    <source>
        <dbReference type="ARBA" id="ARBA00004651"/>
    </source>
</evidence>
<evidence type="ECO:0000256" key="10">
    <source>
        <dbReference type="SAM" id="Phobius"/>
    </source>
</evidence>
<evidence type="ECO:0000256" key="9">
    <source>
        <dbReference type="ARBA" id="ARBA00037998"/>
    </source>
</evidence>
<evidence type="ECO:0000256" key="7">
    <source>
        <dbReference type="ARBA" id="ARBA00022989"/>
    </source>
</evidence>
<dbReference type="GO" id="GO:0042941">
    <property type="term" value="P:D-alanine transmembrane transport"/>
    <property type="evidence" value="ECO:0007669"/>
    <property type="project" value="TreeGrafter"/>
</dbReference>
<evidence type="ECO:0000256" key="5">
    <source>
        <dbReference type="ARBA" id="ARBA00022692"/>
    </source>
</evidence>
<keyword evidence="4" id="KW-0997">Cell inner membrane</keyword>
<evidence type="ECO:0000256" key="2">
    <source>
        <dbReference type="ARBA" id="ARBA00022448"/>
    </source>
</evidence>
<dbReference type="KEGG" id="tto:Thethe_01843"/>
<evidence type="ECO:0000313" key="12">
    <source>
        <dbReference type="Proteomes" id="UP000010845"/>
    </source>
</evidence>
<keyword evidence="7 10" id="KW-1133">Transmembrane helix</keyword>
<name>L0IMK4_THETR</name>
<dbReference type="GO" id="GO:0015188">
    <property type="term" value="F:L-isoleucine transmembrane transporter activity"/>
    <property type="evidence" value="ECO:0007669"/>
    <property type="project" value="TreeGrafter"/>
</dbReference>
<keyword evidence="6" id="KW-0029">Amino-acid transport</keyword>
<keyword evidence="5 10" id="KW-0812">Transmembrane</keyword>
<dbReference type="InterPro" id="IPR052157">
    <property type="entry name" value="BCAA_transport_permease"/>
</dbReference>
<evidence type="ECO:0000256" key="4">
    <source>
        <dbReference type="ARBA" id="ARBA00022519"/>
    </source>
</evidence>
<feature type="transmembrane region" description="Helical" evidence="10">
    <location>
        <begin position="26"/>
        <end position="43"/>
    </location>
</feature>
<keyword evidence="2" id="KW-0813">Transport</keyword>
<proteinExistence type="inferred from homology"/>
<dbReference type="GO" id="GO:0005886">
    <property type="term" value="C:plasma membrane"/>
    <property type="evidence" value="ECO:0007669"/>
    <property type="project" value="UniProtKB-SubCell"/>
</dbReference>
<dbReference type="InterPro" id="IPR001851">
    <property type="entry name" value="ABC_transp_permease"/>
</dbReference>
<organism evidence="11 12">
    <name type="scientific">Thermoanaerobacterium thermosaccharolyticum M0795</name>
    <dbReference type="NCBI Taxonomy" id="698948"/>
    <lineage>
        <taxon>Bacteria</taxon>
        <taxon>Bacillati</taxon>
        <taxon>Bacillota</taxon>
        <taxon>Clostridia</taxon>
        <taxon>Thermoanaerobacterales</taxon>
        <taxon>Thermoanaerobacteraceae</taxon>
        <taxon>Thermoanaerobacterium</taxon>
    </lineage>
</organism>
<dbReference type="Pfam" id="PF02653">
    <property type="entry name" value="BPD_transp_2"/>
    <property type="match status" value="1"/>
</dbReference>
<dbReference type="HOGENOM" id="CLU_2398634_0_0_9"/>
<dbReference type="GO" id="GO:0015190">
    <property type="term" value="F:L-leucine transmembrane transporter activity"/>
    <property type="evidence" value="ECO:0007669"/>
    <property type="project" value="TreeGrafter"/>
</dbReference>
<dbReference type="PANTHER" id="PTHR11795">
    <property type="entry name" value="BRANCHED-CHAIN AMINO ACID TRANSPORT SYSTEM PERMEASE PROTEIN LIVH"/>
    <property type="match status" value="1"/>
</dbReference>
<dbReference type="PANTHER" id="PTHR11795:SF371">
    <property type="entry name" value="HIGH-AFFINITY BRANCHED-CHAIN AMINO ACID TRANSPORT SYSTEM PERMEASE PROTEIN LIVH"/>
    <property type="match status" value="1"/>
</dbReference>
<accession>L0IMK4</accession>
<dbReference type="GO" id="GO:1903806">
    <property type="term" value="P:L-isoleucine import across plasma membrane"/>
    <property type="evidence" value="ECO:0007669"/>
    <property type="project" value="TreeGrafter"/>
</dbReference>
<keyword evidence="8 10" id="KW-0472">Membrane</keyword>
<protein>
    <submittedName>
        <fullName evidence="11">Branched-chain amino acid ABC-type transport system, permease component</fullName>
    </submittedName>
</protein>
<evidence type="ECO:0000313" key="11">
    <source>
        <dbReference type="EMBL" id="AGB19456.1"/>
    </source>
</evidence>
<dbReference type="PATRIC" id="fig|698948.3.peg.1840"/>
<dbReference type="Proteomes" id="UP000010845">
    <property type="component" value="Chromosome"/>
</dbReference>
<keyword evidence="3" id="KW-1003">Cell membrane</keyword>
<comment type="subcellular location">
    <subcellularLocation>
        <location evidence="1">Cell membrane</location>
        <topology evidence="1">Multi-pass membrane protein</topology>
    </subcellularLocation>
</comment>
<dbReference type="EMBL" id="CP003066">
    <property type="protein sequence ID" value="AGB19456.1"/>
    <property type="molecule type" value="Genomic_DNA"/>
</dbReference>
<dbReference type="GO" id="GO:0015192">
    <property type="term" value="F:L-phenylalanine transmembrane transporter activity"/>
    <property type="evidence" value="ECO:0007669"/>
    <property type="project" value="TreeGrafter"/>
</dbReference>
<dbReference type="AlphaFoldDB" id="L0IMK4"/>
<gene>
    <name evidence="11" type="ORF">Thethe_01843</name>
</gene>
<sequence>MLNNRRIFTTQFFDRITAMRSPSGRLCSFYTFLLKVIFMKTFIEQLINGLSLGSIYALIALGYTMVYGIMKLINFAHGDIYMVGACIPSRGKS</sequence>
<comment type="similarity">
    <text evidence="9">Belongs to the binding-protein-dependent transport system permease family. LivHM subfamily.</text>
</comment>
<dbReference type="GO" id="GO:0015808">
    <property type="term" value="P:L-alanine transport"/>
    <property type="evidence" value="ECO:0007669"/>
    <property type="project" value="TreeGrafter"/>
</dbReference>
<evidence type="ECO:0000256" key="8">
    <source>
        <dbReference type="ARBA" id="ARBA00023136"/>
    </source>
</evidence>
<feature type="transmembrane region" description="Helical" evidence="10">
    <location>
        <begin position="55"/>
        <end position="73"/>
    </location>
</feature>
<evidence type="ECO:0000256" key="3">
    <source>
        <dbReference type="ARBA" id="ARBA00022475"/>
    </source>
</evidence>
<dbReference type="GO" id="GO:0005304">
    <property type="term" value="F:L-valine transmembrane transporter activity"/>
    <property type="evidence" value="ECO:0007669"/>
    <property type="project" value="TreeGrafter"/>
</dbReference>
<reference evidence="11 12" key="1">
    <citation type="submission" date="2012-03" db="EMBL/GenBank/DDBJ databases">
        <title>Complete sequence of chromosome of Thermoanaerobacterium thermosaccharolyticum M0795.</title>
        <authorList>
            <consortium name="US DOE Joint Genome Institute"/>
            <person name="Lucas S."/>
            <person name="Han J."/>
            <person name="Lapidus A."/>
            <person name="Cheng J.-F."/>
            <person name="Goodwin L."/>
            <person name="Pitluck S."/>
            <person name="Peters L."/>
            <person name="Teshima H."/>
            <person name="Detter J.C."/>
            <person name="Han C."/>
            <person name="Tapia R."/>
            <person name="Land M."/>
            <person name="Hauser L."/>
            <person name="Kyrpides N."/>
            <person name="Ivanova N."/>
            <person name="Pagani I."/>
            <person name="Feinberg L."/>
            <person name="Folden J."/>
            <person name="Hogsett D."/>
            <person name="Shaw J."/>
            <person name="Woyke T."/>
        </authorList>
    </citation>
    <scope>NUCLEOTIDE SEQUENCE [LARGE SCALE GENOMIC DNA]</scope>
    <source>
        <strain evidence="11 12">M0795</strain>
    </source>
</reference>